<dbReference type="SUPFAM" id="SSF110849">
    <property type="entry name" value="ParB/Sulfiredoxin"/>
    <property type="match status" value="1"/>
</dbReference>
<dbReference type="AlphaFoldDB" id="A0A3Q8RPE4"/>
<evidence type="ECO:0000313" key="5">
    <source>
        <dbReference type="EMBL" id="AZJ36157.1"/>
    </source>
</evidence>
<keyword evidence="6" id="KW-1185">Reference proteome</keyword>
<dbReference type="KEGG" id="tsig:D6T69_11715"/>
<keyword evidence="3" id="KW-0238">DNA-binding</keyword>
<proteinExistence type="inferred from homology"/>
<evidence type="ECO:0000256" key="3">
    <source>
        <dbReference type="ARBA" id="ARBA00023125"/>
    </source>
</evidence>
<dbReference type="Pfam" id="PF02195">
    <property type="entry name" value="ParB_N"/>
    <property type="match status" value="1"/>
</dbReference>
<dbReference type="InterPro" id="IPR041468">
    <property type="entry name" value="HTH_ParB/Spo0J"/>
</dbReference>
<evidence type="ECO:0000259" key="4">
    <source>
        <dbReference type="SMART" id="SM00470"/>
    </source>
</evidence>
<organism evidence="5 6">
    <name type="scientific">Tenacibaculum singaporense</name>
    <dbReference type="NCBI Taxonomy" id="2358479"/>
    <lineage>
        <taxon>Bacteria</taxon>
        <taxon>Pseudomonadati</taxon>
        <taxon>Bacteroidota</taxon>
        <taxon>Flavobacteriia</taxon>
        <taxon>Flavobacteriales</taxon>
        <taxon>Flavobacteriaceae</taxon>
        <taxon>Tenacibaculum</taxon>
    </lineage>
</organism>
<feature type="domain" description="ParB-like N-terminal" evidence="4">
    <location>
        <begin position="40"/>
        <end position="130"/>
    </location>
</feature>
<comment type="similarity">
    <text evidence="1">Belongs to the ParB family.</text>
</comment>
<dbReference type="InterPro" id="IPR050336">
    <property type="entry name" value="Chromosome_partition/occlusion"/>
</dbReference>
<dbReference type="SUPFAM" id="SSF109709">
    <property type="entry name" value="KorB DNA-binding domain-like"/>
    <property type="match status" value="1"/>
</dbReference>
<dbReference type="NCBIfam" id="TIGR00180">
    <property type="entry name" value="parB_part"/>
    <property type="match status" value="1"/>
</dbReference>
<dbReference type="InterPro" id="IPR003115">
    <property type="entry name" value="ParB_N"/>
</dbReference>
<evidence type="ECO:0000256" key="1">
    <source>
        <dbReference type="ARBA" id="ARBA00006295"/>
    </source>
</evidence>
<dbReference type="FunFam" id="3.90.1530.30:FF:000001">
    <property type="entry name" value="Chromosome partitioning protein ParB"/>
    <property type="match status" value="1"/>
</dbReference>
<protein>
    <submittedName>
        <fullName evidence="5">ParB/RepB/Spo0J family partition protein</fullName>
    </submittedName>
</protein>
<name>A0A3Q8RPE4_9FLAO</name>
<dbReference type="Pfam" id="PF17762">
    <property type="entry name" value="HTH_ParB"/>
    <property type="match status" value="1"/>
</dbReference>
<dbReference type="GO" id="GO:0007059">
    <property type="term" value="P:chromosome segregation"/>
    <property type="evidence" value="ECO:0007669"/>
    <property type="project" value="UniProtKB-KW"/>
</dbReference>
<dbReference type="InterPro" id="IPR004437">
    <property type="entry name" value="ParB/RepB/Spo0J"/>
</dbReference>
<dbReference type="Proteomes" id="UP000274593">
    <property type="component" value="Chromosome"/>
</dbReference>
<keyword evidence="2" id="KW-0159">Chromosome partition</keyword>
<dbReference type="PANTHER" id="PTHR33375">
    <property type="entry name" value="CHROMOSOME-PARTITIONING PROTEIN PARB-RELATED"/>
    <property type="match status" value="1"/>
</dbReference>
<dbReference type="FunFam" id="1.10.10.2830:FF:000001">
    <property type="entry name" value="Chromosome partitioning protein ParB"/>
    <property type="match status" value="1"/>
</dbReference>
<dbReference type="PANTHER" id="PTHR33375:SF1">
    <property type="entry name" value="CHROMOSOME-PARTITIONING PROTEIN PARB-RELATED"/>
    <property type="match status" value="1"/>
</dbReference>
<dbReference type="EMBL" id="CP032548">
    <property type="protein sequence ID" value="AZJ36157.1"/>
    <property type="molecule type" value="Genomic_DNA"/>
</dbReference>
<sequence length="295" mass="33341">MAKATKKQALGRGLSALLKETAEVNSAEDKNADKLVGNIIEIDINSIDVNPYQPRTYFDEEALRELASSIKELGVIQPITVRKLSSDKFQLVSGERRFRASKLIGNKTVPAYIRLANDQEMLEMALVENIQRKNLDPIEVALSYQRLIDEIQLTQEELSTRVGKKRSTVTNYLRLLKLDPIIQTGMRDGFISMGHGRALINVDSNSDQLNIYEKIVRDKLSVRQTEELVKNLKAGKVAKTTKKKALPNYISESVKDISDYFGHKIDVTVNNRGKGKISIPFHSEEDFNRIKNLLK</sequence>
<dbReference type="CDD" id="cd16393">
    <property type="entry name" value="SPO0J_N"/>
    <property type="match status" value="1"/>
</dbReference>
<dbReference type="RefSeq" id="WP_125067901.1">
    <property type="nucleotide sequence ID" value="NZ_CP032548.1"/>
</dbReference>
<dbReference type="GO" id="GO:0003677">
    <property type="term" value="F:DNA binding"/>
    <property type="evidence" value="ECO:0007669"/>
    <property type="project" value="UniProtKB-KW"/>
</dbReference>
<evidence type="ECO:0000313" key="6">
    <source>
        <dbReference type="Proteomes" id="UP000274593"/>
    </source>
</evidence>
<dbReference type="SMART" id="SM00470">
    <property type="entry name" value="ParB"/>
    <property type="match status" value="1"/>
</dbReference>
<dbReference type="InterPro" id="IPR036086">
    <property type="entry name" value="ParB/Sulfiredoxin_sf"/>
</dbReference>
<accession>A0A3Q8RPE4</accession>
<dbReference type="Gene3D" id="1.10.10.2830">
    <property type="match status" value="1"/>
</dbReference>
<dbReference type="Gene3D" id="3.90.1530.30">
    <property type="match status" value="1"/>
</dbReference>
<reference evidence="5 6" key="1">
    <citation type="submission" date="2018-09" db="EMBL/GenBank/DDBJ databases">
        <title>Insights into the microbiota of Asian seabass (Lates calcarifer) with tenacibaculosis symptoms and description of sp. nov. Tenacibaculum singaporense.</title>
        <authorList>
            <person name="Miyake S."/>
            <person name="Soh M."/>
            <person name="Azman M.N."/>
            <person name="Ngoh S.Y."/>
            <person name="Orban L."/>
        </authorList>
    </citation>
    <scope>NUCLEOTIDE SEQUENCE [LARGE SCALE GENOMIC DNA]</scope>
    <source>
        <strain evidence="5 6">DSM 106434</strain>
    </source>
</reference>
<dbReference type="GO" id="GO:0005694">
    <property type="term" value="C:chromosome"/>
    <property type="evidence" value="ECO:0007669"/>
    <property type="project" value="TreeGrafter"/>
</dbReference>
<gene>
    <name evidence="5" type="ORF">D6T69_11715</name>
</gene>
<evidence type="ECO:0000256" key="2">
    <source>
        <dbReference type="ARBA" id="ARBA00022829"/>
    </source>
</evidence>